<feature type="region of interest" description="Disordered" evidence="1">
    <location>
        <begin position="91"/>
        <end position="111"/>
    </location>
</feature>
<sequence length="161" mass="18604">MKGEKSSLIKKWNNAKQLFAGSSSVIQNPFEFPRQQKEDQLSVPEVMQFTASQRLLNPNNPPRSTKHMFNIVTSGKIPRSYEDLVFKGFDSIDDSSDSDDTSEESSDVEYDPKIDQTYNALSYSYDEMKNILSLYDDPAFRGNRLKRVSNRYRRIKKCNPN</sequence>
<name>A0A914Z5C9_9BILA</name>
<evidence type="ECO:0000256" key="1">
    <source>
        <dbReference type="SAM" id="MobiDB-lite"/>
    </source>
</evidence>
<dbReference type="Proteomes" id="UP000887577">
    <property type="component" value="Unplaced"/>
</dbReference>
<reference evidence="3" key="1">
    <citation type="submission" date="2022-11" db="UniProtKB">
        <authorList>
            <consortium name="WormBaseParasite"/>
        </authorList>
    </citation>
    <scope>IDENTIFICATION</scope>
</reference>
<keyword evidence="2" id="KW-1185">Reference proteome</keyword>
<proteinExistence type="predicted"/>
<protein>
    <submittedName>
        <fullName evidence="3">Uncharacterized protein</fullName>
    </submittedName>
</protein>
<dbReference type="AlphaFoldDB" id="A0A914Z5C9"/>
<accession>A0A914Z5C9</accession>
<evidence type="ECO:0000313" key="2">
    <source>
        <dbReference type="Proteomes" id="UP000887577"/>
    </source>
</evidence>
<evidence type="ECO:0000313" key="3">
    <source>
        <dbReference type="WBParaSite" id="PSU_v2.g7099.t1"/>
    </source>
</evidence>
<feature type="compositionally biased region" description="Acidic residues" evidence="1">
    <location>
        <begin position="91"/>
        <end position="109"/>
    </location>
</feature>
<organism evidence="2 3">
    <name type="scientific">Panagrolaimus superbus</name>
    <dbReference type="NCBI Taxonomy" id="310955"/>
    <lineage>
        <taxon>Eukaryota</taxon>
        <taxon>Metazoa</taxon>
        <taxon>Ecdysozoa</taxon>
        <taxon>Nematoda</taxon>
        <taxon>Chromadorea</taxon>
        <taxon>Rhabditida</taxon>
        <taxon>Tylenchina</taxon>
        <taxon>Panagrolaimomorpha</taxon>
        <taxon>Panagrolaimoidea</taxon>
        <taxon>Panagrolaimidae</taxon>
        <taxon>Panagrolaimus</taxon>
    </lineage>
</organism>
<dbReference type="WBParaSite" id="PSU_v2.g7099.t1">
    <property type="protein sequence ID" value="PSU_v2.g7099.t1"/>
    <property type="gene ID" value="PSU_v2.g7099"/>
</dbReference>